<dbReference type="GO" id="GO:0006508">
    <property type="term" value="P:proteolysis"/>
    <property type="evidence" value="ECO:0007669"/>
    <property type="project" value="UniProtKB-KW"/>
</dbReference>
<dbReference type="InterPro" id="IPR042269">
    <property type="entry name" value="Ser_carbopepase_S28_SKS"/>
</dbReference>
<dbReference type="EMBL" id="BDSP01000240">
    <property type="protein sequence ID" value="GAX26314.1"/>
    <property type="molecule type" value="Genomic_DNA"/>
</dbReference>
<comment type="similarity">
    <text evidence="1">Belongs to the peptidase S28 family.</text>
</comment>
<evidence type="ECO:0000256" key="1">
    <source>
        <dbReference type="ARBA" id="ARBA00011079"/>
    </source>
</evidence>
<dbReference type="Gene3D" id="3.40.50.1820">
    <property type="entry name" value="alpha/beta hydrolase"/>
    <property type="match status" value="1"/>
</dbReference>
<dbReference type="GO" id="GO:0070008">
    <property type="term" value="F:serine-type exopeptidase activity"/>
    <property type="evidence" value="ECO:0007669"/>
    <property type="project" value="InterPro"/>
</dbReference>
<dbReference type="Gene3D" id="1.20.120.980">
    <property type="entry name" value="Serine carboxypeptidase S28, SKS domain"/>
    <property type="match status" value="1"/>
</dbReference>
<dbReference type="OrthoDB" id="1735038at2759"/>
<evidence type="ECO:0000313" key="7">
    <source>
        <dbReference type="Proteomes" id="UP000198406"/>
    </source>
</evidence>
<name>A0A1Z5KJ47_FISSO</name>
<keyword evidence="5" id="KW-0325">Glycoprotein</keyword>
<gene>
    <name evidence="6" type="ORF">FisN_16Lh152</name>
</gene>
<dbReference type="InterPro" id="IPR029058">
    <property type="entry name" value="AB_hydrolase_fold"/>
</dbReference>
<evidence type="ECO:0000256" key="5">
    <source>
        <dbReference type="ARBA" id="ARBA00023180"/>
    </source>
</evidence>
<keyword evidence="7" id="KW-1185">Reference proteome</keyword>
<sequence length="564" mass="63951">MSCNHGIIIKKTKSELVKNNNEKKEPTIHPQYRLIFMMKSLINCSWITLLSLFRILPSCWGGIPAPADFFADQLIDHLDTNAKRWTQRYYVWEDSFQGPGSPIFLILGGEGEITPEKGLLYPAVTHYMAPYLGAFVLQPEHRFYGVSQPITREEIEQRSRDNQRDPRIDLLTTEQALMDAIRLLHHVQDRLGCSRQPDDPTYCPVIAVGGSYPGFMSAMARMRFPESIDMAYAASAPMLFYAQLVPSPAYYQHITRVAEQALPGCAAAVQMTLSNVQSFYQHQNFRNTAHLIGICPGTIPSYIQDSKTFLEEVIMMVAYTFANHNMGYYPPSNTTDLYQSCSAFMSKEESEHMSISSSLHRLQQFLVQSLAGPINQCVDMREQLPDGPRATITGGDWSGDGTGAAADSWDFQTCTLLVERISFEGSMFPDRPWSLEWLQEHCARRFVGVTPRPTELFEKWRWLDFNQTSWILFTNGLLDGWSVSGILNNISDDILVINFPTGAHHSDLSGHIPDPQYDTPDILDGLKRIRHILAGWLDDRRRDFIARSEDASNIYQGIEIALIE</sequence>
<reference evidence="6 7" key="1">
    <citation type="journal article" date="2015" name="Plant Cell">
        <title>Oil accumulation by the oleaginous diatom Fistulifera solaris as revealed by the genome and transcriptome.</title>
        <authorList>
            <person name="Tanaka T."/>
            <person name="Maeda Y."/>
            <person name="Veluchamy A."/>
            <person name="Tanaka M."/>
            <person name="Abida H."/>
            <person name="Marechal E."/>
            <person name="Bowler C."/>
            <person name="Muto M."/>
            <person name="Sunaga Y."/>
            <person name="Tanaka M."/>
            <person name="Yoshino T."/>
            <person name="Taniguchi T."/>
            <person name="Fukuda Y."/>
            <person name="Nemoto M."/>
            <person name="Matsumoto M."/>
            <person name="Wong P.S."/>
            <person name="Aburatani S."/>
            <person name="Fujibuchi W."/>
        </authorList>
    </citation>
    <scope>NUCLEOTIDE SEQUENCE [LARGE SCALE GENOMIC DNA]</scope>
    <source>
        <strain evidence="6 7">JPCC DA0580</strain>
    </source>
</reference>
<comment type="caution">
    <text evidence="6">The sequence shown here is derived from an EMBL/GenBank/DDBJ whole genome shotgun (WGS) entry which is preliminary data.</text>
</comment>
<dbReference type="PANTHER" id="PTHR11010">
    <property type="entry name" value="PROTEASE S28 PRO-X CARBOXYPEPTIDASE-RELATED"/>
    <property type="match status" value="1"/>
</dbReference>
<protein>
    <submittedName>
        <fullName evidence="6">Dipeptidyl-peptidase II</fullName>
        <ecNumber evidence="6">3.4.14.2</ecNumber>
    </submittedName>
</protein>
<accession>A0A1Z5KJ47</accession>
<keyword evidence="3" id="KW-0732">Signal</keyword>
<organism evidence="6 7">
    <name type="scientific">Fistulifera solaris</name>
    <name type="common">Oleaginous diatom</name>
    <dbReference type="NCBI Taxonomy" id="1519565"/>
    <lineage>
        <taxon>Eukaryota</taxon>
        <taxon>Sar</taxon>
        <taxon>Stramenopiles</taxon>
        <taxon>Ochrophyta</taxon>
        <taxon>Bacillariophyta</taxon>
        <taxon>Bacillariophyceae</taxon>
        <taxon>Bacillariophycidae</taxon>
        <taxon>Naviculales</taxon>
        <taxon>Naviculaceae</taxon>
        <taxon>Fistulifera</taxon>
    </lineage>
</organism>
<dbReference type="Proteomes" id="UP000198406">
    <property type="component" value="Unassembled WGS sequence"/>
</dbReference>
<keyword evidence="4 6" id="KW-0378">Hydrolase</keyword>
<keyword evidence="2" id="KW-0645">Protease</keyword>
<evidence type="ECO:0000256" key="2">
    <source>
        <dbReference type="ARBA" id="ARBA00022670"/>
    </source>
</evidence>
<dbReference type="Pfam" id="PF05577">
    <property type="entry name" value="Peptidase_S28"/>
    <property type="match status" value="1"/>
</dbReference>
<dbReference type="InterPro" id="IPR008758">
    <property type="entry name" value="Peptidase_S28"/>
</dbReference>
<dbReference type="SUPFAM" id="SSF53474">
    <property type="entry name" value="alpha/beta-Hydrolases"/>
    <property type="match status" value="1"/>
</dbReference>
<dbReference type="InParanoid" id="A0A1Z5KJ47"/>
<dbReference type="EC" id="3.4.14.2" evidence="6"/>
<dbReference type="AlphaFoldDB" id="A0A1Z5KJ47"/>
<dbReference type="PANTHER" id="PTHR11010:SF38">
    <property type="entry name" value="LYSOSOMAL PRO-X CARBOXYPEPTIDASE"/>
    <property type="match status" value="1"/>
</dbReference>
<evidence type="ECO:0000313" key="6">
    <source>
        <dbReference type="EMBL" id="GAX26314.1"/>
    </source>
</evidence>
<proteinExistence type="inferred from homology"/>
<evidence type="ECO:0000256" key="4">
    <source>
        <dbReference type="ARBA" id="ARBA00022801"/>
    </source>
</evidence>
<evidence type="ECO:0000256" key="3">
    <source>
        <dbReference type="ARBA" id="ARBA00022729"/>
    </source>
</evidence>
<dbReference type="GO" id="GO:0008239">
    <property type="term" value="F:dipeptidyl-peptidase activity"/>
    <property type="evidence" value="ECO:0007669"/>
    <property type="project" value="UniProtKB-EC"/>
</dbReference>